<dbReference type="RefSeq" id="WP_259300264.1">
    <property type="nucleotide sequence ID" value="NZ_JMQC01000011.1"/>
</dbReference>
<proteinExistence type="predicted"/>
<dbReference type="EMBL" id="JMQC01000011">
    <property type="protein sequence ID" value="KFM95144.1"/>
    <property type="molecule type" value="Genomic_DNA"/>
</dbReference>
<dbReference type="PATRIC" id="fig|1405.8.peg.5812"/>
<dbReference type="Proteomes" id="UP000029389">
    <property type="component" value="Unassembled WGS sequence"/>
</dbReference>
<name>A0A090Y9L4_9BACI</name>
<dbReference type="AlphaFoldDB" id="A0A090Y9L4"/>
<reference evidence="1 2" key="1">
    <citation type="submission" date="2014-04" db="EMBL/GenBank/DDBJ databases">
        <authorList>
            <person name="Bishop-Lilly K.A."/>
            <person name="Broomall S.M."/>
            <person name="Chain P.S."/>
            <person name="Chertkov O."/>
            <person name="Coyne S.R."/>
            <person name="Daligault H.E."/>
            <person name="Davenport K.W."/>
            <person name="Erkkila T."/>
            <person name="Frey K.G."/>
            <person name="Gibbons H.S."/>
            <person name="Gu W."/>
            <person name="Jaissle J."/>
            <person name="Johnson S.L."/>
            <person name="Koroleva G.I."/>
            <person name="Ladner J.T."/>
            <person name="Lo C.-C."/>
            <person name="Minogue T.D."/>
            <person name="Munk C."/>
            <person name="Palacios G.F."/>
            <person name="Redden C.L."/>
            <person name="Rosenzweig C.N."/>
            <person name="Scholz M.B."/>
            <person name="Teshima H."/>
            <person name="Xu Y."/>
        </authorList>
    </citation>
    <scope>NUCLEOTIDE SEQUENCE [LARGE SCALE GENOMIC DNA]</scope>
    <source>
        <strain evidence="1 2">BHP</strain>
    </source>
</reference>
<accession>A0A090Y9L4</accession>
<evidence type="ECO:0000313" key="2">
    <source>
        <dbReference type="Proteomes" id="UP000029389"/>
    </source>
</evidence>
<protein>
    <submittedName>
        <fullName evidence="1">Uncharacterized protein</fullName>
    </submittedName>
</protein>
<sequence>MKKVLLTVMIFTGILSFGVANQSIEKQPAKAKLLCLDHGETI</sequence>
<comment type="caution">
    <text evidence="1">The sequence shown here is derived from an EMBL/GenBank/DDBJ whole genome shotgun (WGS) entry which is preliminary data.</text>
</comment>
<gene>
    <name evidence="1" type="ORF">DJ93_5619</name>
</gene>
<organism evidence="1 2">
    <name type="scientific">Bacillus clarus</name>
    <dbReference type="NCBI Taxonomy" id="2338372"/>
    <lineage>
        <taxon>Bacteria</taxon>
        <taxon>Bacillati</taxon>
        <taxon>Bacillota</taxon>
        <taxon>Bacilli</taxon>
        <taxon>Bacillales</taxon>
        <taxon>Bacillaceae</taxon>
        <taxon>Bacillus</taxon>
        <taxon>Bacillus cereus group</taxon>
    </lineage>
</organism>
<evidence type="ECO:0000313" key="1">
    <source>
        <dbReference type="EMBL" id="KFM95144.1"/>
    </source>
</evidence>